<accession>A0A1J1IF25</accession>
<sequence>MAYEIGMIAKLWTSKKFGLDFLVIFCASSNDDSGVKGSASKSTFAIYLCSCIVYNVTFIKAYLVVEMMEVMLML</sequence>
<feature type="transmembrane region" description="Helical" evidence="1">
    <location>
        <begin position="44"/>
        <end position="65"/>
    </location>
</feature>
<keyword evidence="1" id="KW-1133">Transmembrane helix</keyword>
<keyword evidence="1" id="KW-0472">Membrane</keyword>
<reference evidence="2 3" key="1">
    <citation type="submission" date="2015-04" db="EMBL/GenBank/DDBJ databases">
        <authorList>
            <person name="Syromyatnikov M.Y."/>
            <person name="Popov V.N."/>
        </authorList>
    </citation>
    <scope>NUCLEOTIDE SEQUENCE [LARGE SCALE GENOMIC DNA]</scope>
</reference>
<keyword evidence="3" id="KW-1185">Reference proteome</keyword>
<organism evidence="2 3">
    <name type="scientific">Clunio marinus</name>
    <dbReference type="NCBI Taxonomy" id="568069"/>
    <lineage>
        <taxon>Eukaryota</taxon>
        <taxon>Metazoa</taxon>
        <taxon>Ecdysozoa</taxon>
        <taxon>Arthropoda</taxon>
        <taxon>Hexapoda</taxon>
        <taxon>Insecta</taxon>
        <taxon>Pterygota</taxon>
        <taxon>Neoptera</taxon>
        <taxon>Endopterygota</taxon>
        <taxon>Diptera</taxon>
        <taxon>Nematocera</taxon>
        <taxon>Chironomoidea</taxon>
        <taxon>Chironomidae</taxon>
        <taxon>Clunio</taxon>
    </lineage>
</organism>
<dbReference type="AlphaFoldDB" id="A0A1J1IF25"/>
<evidence type="ECO:0000256" key="1">
    <source>
        <dbReference type="SAM" id="Phobius"/>
    </source>
</evidence>
<gene>
    <name evidence="2" type="ORF">CLUMA_CG011523</name>
</gene>
<name>A0A1J1IF25_9DIPT</name>
<evidence type="ECO:0000313" key="3">
    <source>
        <dbReference type="Proteomes" id="UP000183832"/>
    </source>
</evidence>
<protein>
    <submittedName>
        <fullName evidence="2">CLUMA_CG011523, isoform A</fullName>
    </submittedName>
</protein>
<proteinExistence type="predicted"/>
<keyword evidence="1" id="KW-0812">Transmembrane</keyword>
<evidence type="ECO:0000313" key="2">
    <source>
        <dbReference type="EMBL" id="CRK98156.1"/>
    </source>
</evidence>
<dbReference type="Proteomes" id="UP000183832">
    <property type="component" value="Unassembled WGS sequence"/>
</dbReference>
<dbReference type="EMBL" id="CVRI01000047">
    <property type="protein sequence ID" value="CRK98156.1"/>
    <property type="molecule type" value="Genomic_DNA"/>
</dbReference>